<dbReference type="InterPro" id="IPR040611">
    <property type="entry name" value="AlkX_C"/>
</dbReference>
<evidence type="ECO:0000313" key="7">
    <source>
        <dbReference type="Proteomes" id="UP000279994"/>
    </source>
</evidence>
<dbReference type="AlphaFoldDB" id="A0A3N0GK35"/>
<dbReference type="PANTHER" id="PTHR30055">
    <property type="entry name" value="HTH-TYPE TRANSCRIPTIONAL REGULATOR RUTR"/>
    <property type="match status" value="1"/>
</dbReference>
<protein>
    <submittedName>
        <fullName evidence="6">TetR/AcrR family transcriptional regulator</fullName>
    </submittedName>
</protein>
<dbReference type="PANTHER" id="PTHR30055:SF234">
    <property type="entry name" value="HTH-TYPE TRANSCRIPTIONAL REGULATOR BETI"/>
    <property type="match status" value="1"/>
</dbReference>
<dbReference type="InterPro" id="IPR009057">
    <property type="entry name" value="Homeodomain-like_sf"/>
</dbReference>
<accession>A0A3N0GK35</accession>
<evidence type="ECO:0000259" key="5">
    <source>
        <dbReference type="PROSITE" id="PS50977"/>
    </source>
</evidence>
<evidence type="ECO:0000313" key="6">
    <source>
        <dbReference type="EMBL" id="RNM12823.1"/>
    </source>
</evidence>
<keyword evidence="1" id="KW-0805">Transcription regulation</keyword>
<proteinExistence type="predicted"/>
<evidence type="ECO:0000256" key="2">
    <source>
        <dbReference type="ARBA" id="ARBA00023125"/>
    </source>
</evidence>
<dbReference type="PROSITE" id="PS50977">
    <property type="entry name" value="HTH_TETR_2"/>
    <property type="match status" value="1"/>
</dbReference>
<evidence type="ECO:0000256" key="4">
    <source>
        <dbReference type="PROSITE-ProRule" id="PRU00335"/>
    </source>
</evidence>
<evidence type="ECO:0000256" key="3">
    <source>
        <dbReference type="ARBA" id="ARBA00023163"/>
    </source>
</evidence>
<dbReference type="InterPro" id="IPR001647">
    <property type="entry name" value="HTH_TetR"/>
</dbReference>
<dbReference type="SUPFAM" id="SSF46689">
    <property type="entry name" value="Homeodomain-like"/>
    <property type="match status" value="1"/>
</dbReference>
<keyword evidence="7" id="KW-1185">Reference proteome</keyword>
<dbReference type="Pfam" id="PF00440">
    <property type="entry name" value="TetR_N"/>
    <property type="match status" value="1"/>
</dbReference>
<gene>
    <name evidence="6" type="ORF">EFL26_18860</name>
</gene>
<dbReference type="GO" id="GO:0000976">
    <property type="term" value="F:transcription cis-regulatory region binding"/>
    <property type="evidence" value="ECO:0007669"/>
    <property type="project" value="TreeGrafter"/>
</dbReference>
<sequence length="193" mass="21086">MPQGGWRARLIAQAAELTRSGGWQAITMAKLADRVGVSRQTVYNEIGSKRQLAEAMIMHELEVFLQAVDAAFEEHPESLVDAIREAATRVLEMARTNPLLHAVLSASHGAESALLPLLTTQVEPLIEAAHGLVRRHLDTYDHGLDEDRIDPLVDMVIRLVLSHVTAPSTSPRETADNIAWIAARVLASARAHA</sequence>
<dbReference type="Pfam" id="PF18556">
    <property type="entry name" value="TetR_C_35"/>
    <property type="match status" value="1"/>
</dbReference>
<comment type="caution">
    <text evidence="6">The sequence shown here is derived from an EMBL/GenBank/DDBJ whole genome shotgun (WGS) entry which is preliminary data.</text>
</comment>
<dbReference type="GO" id="GO:0003700">
    <property type="term" value="F:DNA-binding transcription factor activity"/>
    <property type="evidence" value="ECO:0007669"/>
    <property type="project" value="TreeGrafter"/>
</dbReference>
<keyword evidence="2 4" id="KW-0238">DNA-binding</keyword>
<dbReference type="EMBL" id="RJSF01000044">
    <property type="protein sequence ID" value="RNM12823.1"/>
    <property type="molecule type" value="Genomic_DNA"/>
</dbReference>
<feature type="domain" description="HTH tetR-type" evidence="5">
    <location>
        <begin position="4"/>
        <end position="64"/>
    </location>
</feature>
<feature type="DNA-binding region" description="H-T-H motif" evidence="4">
    <location>
        <begin position="27"/>
        <end position="46"/>
    </location>
</feature>
<name>A0A3N0GK35_9ACTN</name>
<keyword evidence="3" id="KW-0804">Transcription</keyword>
<dbReference type="InterPro" id="IPR050109">
    <property type="entry name" value="HTH-type_TetR-like_transc_reg"/>
</dbReference>
<dbReference type="Gene3D" id="1.10.357.10">
    <property type="entry name" value="Tetracycline Repressor, domain 2"/>
    <property type="match status" value="1"/>
</dbReference>
<reference evidence="6 7" key="1">
    <citation type="submission" date="2018-11" db="EMBL/GenBank/DDBJ databases">
        <authorList>
            <person name="Li F."/>
        </authorList>
    </citation>
    <scope>NUCLEOTIDE SEQUENCE [LARGE SCALE GENOMIC DNA]</scope>
    <source>
        <strain evidence="6 7">Gsoil 818</strain>
    </source>
</reference>
<dbReference type="Proteomes" id="UP000279994">
    <property type="component" value="Unassembled WGS sequence"/>
</dbReference>
<organism evidence="6 7">
    <name type="scientific">Nocardioides pocheonensis</name>
    <dbReference type="NCBI Taxonomy" id="661485"/>
    <lineage>
        <taxon>Bacteria</taxon>
        <taxon>Bacillati</taxon>
        <taxon>Actinomycetota</taxon>
        <taxon>Actinomycetes</taxon>
        <taxon>Propionibacteriales</taxon>
        <taxon>Nocardioidaceae</taxon>
        <taxon>Nocardioides</taxon>
    </lineage>
</organism>
<evidence type="ECO:0000256" key="1">
    <source>
        <dbReference type="ARBA" id="ARBA00023015"/>
    </source>
</evidence>
<dbReference type="OrthoDB" id="4371863at2"/>